<dbReference type="InterPro" id="IPR004046">
    <property type="entry name" value="GST_C"/>
</dbReference>
<dbReference type="Gene3D" id="1.20.1050.10">
    <property type="match status" value="1"/>
</dbReference>
<protein>
    <recommendedName>
        <fullName evidence="5">Glutathione S-transferase</fullName>
    </recommendedName>
</protein>
<organism evidence="3 4">
    <name type="scientific">Puniceibacterium antarcticum</name>
    <dbReference type="NCBI Taxonomy" id="1206336"/>
    <lineage>
        <taxon>Bacteria</taxon>
        <taxon>Pseudomonadati</taxon>
        <taxon>Pseudomonadota</taxon>
        <taxon>Alphaproteobacteria</taxon>
        <taxon>Rhodobacterales</taxon>
        <taxon>Paracoccaceae</taxon>
        <taxon>Puniceibacterium</taxon>
    </lineage>
</organism>
<feature type="domain" description="GST N-terminal" evidence="1">
    <location>
        <begin position="1"/>
        <end position="83"/>
    </location>
</feature>
<dbReference type="SUPFAM" id="SSF47616">
    <property type="entry name" value="GST C-terminal domain-like"/>
    <property type="match status" value="1"/>
</dbReference>
<reference evidence="3 4" key="1">
    <citation type="submission" date="2013-09" db="EMBL/GenBank/DDBJ databases">
        <title>Genome sequencing of Phaeobacter antarcticus sp. nov. SM1211.</title>
        <authorList>
            <person name="Zhang X.-Y."/>
            <person name="Liu C."/>
            <person name="Chen X.-L."/>
            <person name="Xie B.-B."/>
            <person name="Qin Q.-L."/>
            <person name="Rong J.-C."/>
            <person name="Zhang Y.-Z."/>
        </authorList>
    </citation>
    <scope>NUCLEOTIDE SEQUENCE [LARGE SCALE GENOMIC DNA]</scope>
    <source>
        <strain evidence="3 4">SM1211</strain>
    </source>
</reference>
<dbReference type="Gene3D" id="3.40.30.10">
    <property type="entry name" value="Glutaredoxin"/>
    <property type="match status" value="1"/>
</dbReference>
<evidence type="ECO:0000313" key="3">
    <source>
        <dbReference type="EMBL" id="PIL20722.1"/>
    </source>
</evidence>
<accession>A0A2G8RGT6</accession>
<dbReference type="PANTHER" id="PTHR44051:SF8">
    <property type="entry name" value="GLUTATHIONE S-TRANSFERASE GSTA"/>
    <property type="match status" value="1"/>
</dbReference>
<dbReference type="OrthoDB" id="5740960at2"/>
<dbReference type="Proteomes" id="UP000231259">
    <property type="component" value="Unassembled WGS sequence"/>
</dbReference>
<evidence type="ECO:0000313" key="4">
    <source>
        <dbReference type="Proteomes" id="UP000231259"/>
    </source>
</evidence>
<name>A0A2G8RGT6_9RHOB</name>
<evidence type="ECO:0000259" key="2">
    <source>
        <dbReference type="PROSITE" id="PS50405"/>
    </source>
</evidence>
<dbReference type="InterPro" id="IPR010987">
    <property type="entry name" value="Glutathione-S-Trfase_C-like"/>
</dbReference>
<dbReference type="PROSITE" id="PS50404">
    <property type="entry name" value="GST_NTER"/>
    <property type="match status" value="1"/>
</dbReference>
<dbReference type="CDD" id="cd03046">
    <property type="entry name" value="GST_N_GTT1_like"/>
    <property type="match status" value="1"/>
</dbReference>
<evidence type="ECO:0000259" key="1">
    <source>
        <dbReference type="PROSITE" id="PS50404"/>
    </source>
</evidence>
<dbReference type="InterPro" id="IPR036282">
    <property type="entry name" value="Glutathione-S-Trfase_C_sf"/>
</dbReference>
<proteinExistence type="predicted"/>
<gene>
    <name evidence="3" type="ORF">P775_09355</name>
</gene>
<dbReference type="InterPro" id="IPR036249">
    <property type="entry name" value="Thioredoxin-like_sf"/>
</dbReference>
<dbReference type="InterPro" id="IPR004045">
    <property type="entry name" value="Glutathione_S-Trfase_N"/>
</dbReference>
<dbReference type="Pfam" id="PF00043">
    <property type="entry name" value="GST_C"/>
    <property type="match status" value="1"/>
</dbReference>
<keyword evidence="4" id="KW-1185">Reference proteome</keyword>
<dbReference type="RefSeq" id="WP_099910654.1">
    <property type="nucleotide sequence ID" value="NZ_AWWI01000060.1"/>
</dbReference>
<evidence type="ECO:0008006" key="5">
    <source>
        <dbReference type="Google" id="ProtNLM"/>
    </source>
</evidence>
<dbReference type="SUPFAM" id="SSF52833">
    <property type="entry name" value="Thioredoxin-like"/>
    <property type="match status" value="1"/>
</dbReference>
<comment type="caution">
    <text evidence="3">The sequence shown here is derived from an EMBL/GenBank/DDBJ whole genome shotgun (WGS) entry which is preliminary data.</text>
</comment>
<dbReference type="EMBL" id="AWWI01000060">
    <property type="protein sequence ID" value="PIL20722.1"/>
    <property type="molecule type" value="Genomic_DNA"/>
</dbReference>
<dbReference type="PANTHER" id="PTHR44051">
    <property type="entry name" value="GLUTATHIONE S-TRANSFERASE-RELATED"/>
    <property type="match status" value="1"/>
</dbReference>
<dbReference type="CDD" id="cd03207">
    <property type="entry name" value="GST_C_8"/>
    <property type="match status" value="1"/>
</dbReference>
<feature type="domain" description="GST C-terminal" evidence="2">
    <location>
        <begin position="89"/>
        <end position="201"/>
    </location>
</feature>
<dbReference type="Pfam" id="PF13417">
    <property type="entry name" value="GST_N_3"/>
    <property type="match status" value="1"/>
</dbReference>
<sequence>MLTLYHAPNSRSSRIVHLIHEMQIDDQIDIRTVAIPRMDGTGHADPANPHPEGKVPLLVHDGVEIRESNAIILYLTDMFSDSGLGIPVGHPLRGRYLTWLAYYGNVVEPVYLLAFTKLSHPMLTASLRDVPAVEKTLSKALSENKYLCGDSYTAADLNLASIFGWAPDALPQDPLIRDWFTRCADRPARKWMMERDKIAAE</sequence>
<dbReference type="PROSITE" id="PS50405">
    <property type="entry name" value="GST_CTER"/>
    <property type="match status" value="1"/>
</dbReference>
<dbReference type="AlphaFoldDB" id="A0A2G8RGT6"/>